<dbReference type="PANTHER" id="PTHR37984:SF5">
    <property type="entry name" value="PROTEIN NYNRIN-LIKE"/>
    <property type="match status" value="1"/>
</dbReference>
<keyword evidence="1" id="KW-0808">Transferase</keyword>
<dbReference type="InterPro" id="IPR001584">
    <property type="entry name" value="Integrase_cat-core"/>
</dbReference>
<keyword evidence="5" id="KW-0378">Hydrolase</keyword>
<feature type="region of interest" description="Disordered" evidence="7">
    <location>
        <begin position="516"/>
        <end position="611"/>
    </location>
</feature>
<protein>
    <recommendedName>
        <fullName evidence="8">Integrase catalytic domain-containing protein</fullName>
    </recommendedName>
</protein>
<dbReference type="OrthoDB" id="7758825at2759"/>
<dbReference type="PANTHER" id="PTHR37984">
    <property type="entry name" value="PROTEIN CBG26694"/>
    <property type="match status" value="1"/>
</dbReference>
<organism evidence="9 10">
    <name type="scientific">Macrostomum lignano</name>
    <dbReference type="NCBI Taxonomy" id="282301"/>
    <lineage>
        <taxon>Eukaryota</taxon>
        <taxon>Metazoa</taxon>
        <taxon>Spiralia</taxon>
        <taxon>Lophotrochozoa</taxon>
        <taxon>Platyhelminthes</taxon>
        <taxon>Rhabditophora</taxon>
        <taxon>Macrostomorpha</taxon>
        <taxon>Macrostomida</taxon>
        <taxon>Macrostomidae</taxon>
        <taxon>Macrostomum</taxon>
    </lineage>
</organism>
<feature type="compositionally biased region" description="Basic and acidic residues" evidence="7">
    <location>
        <begin position="518"/>
        <end position="537"/>
    </location>
</feature>
<keyword evidence="4" id="KW-0255">Endonuclease</keyword>
<dbReference type="STRING" id="282301.A0A267DXR5"/>
<comment type="caution">
    <text evidence="9">The sequence shown here is derived from an EMBL/GenBank/DDBJ whole genome shotgun (WGS) entry which is preliminary data.</text>
</comment>
<dbReference type="Gene3D" id="1.10.340.70">
    <property type="match status" value="1"/>
</dbReference>
<evidence type="ECO:0000313" key="10">
    <source>
        <dbReference type="Proteomes" id="UP000215902"/>
    </source>
</evidence>
<evidence type="ECO:0000256" key="6">
    <source>
        <dbReference type="ARBA" id="ARBA00022918"/>
    </source>
</evidence>
<dbReference type="Pfam" id="PF00665">
    <property type="entry name" value="rve"/>
    <property type="match status" value="1"/>
</dbReference>
<keyword evidence="3" id="KW-0540">Nuclease</keyword>
<dbReference type="SUPFAM" id="SSF50630">
    <property type="entry name" value="Acid proteases"/>
    <property type="match status" value="1"/>
</dbReference>
<dbReference type="Pfam" id="PF17921">
    <property type="entry name" value="Integrase_H2C2"/>
    <property type="match status" value="1"/>
</dbReference>
<dbReference type="EMBL" id="NIVC01002971">
    <property type="protein sequence ID" value="PAA54091.1"/>
    <property type="molecule type" value="Genomic_DNA"/>
</dbReference>
<evidence type="ECO:0000256" key="3">
    <source>
        <dbReference type="ARBA" id="ARBA00022722"/>
    </source>
</evidence>
<evidence type="ECO:0000256" key="2">
    <source>
        <dbReference type="ARBA" id="ARBA00022695"/>
    </source>
</evidence>
<evidence type="ECO:0000256" key="7">
    <source>
        <dbReference type="SAM" id="MobiDB-lite"/>
    </source>
</evidence>
<dbReference type="InterPro" id="IPR041373">
    <property type="entry name" value="RT_RNaseH"/>
</dbReference>
<evidence type="ECO:0000256" key="4">
    <source>
        <dbReference type="ARBA" id="ARBA00022759"/>
    </source>
</evidence>
<sequence>MWKVKCKSKGEGQHFVSQTKDAQSDDVLAVVHSTSTRNGSFPTIPLECLVNGRDQMIECQLDTGATVSVMSSRLWKQLGEPLLQPSTAVLIGYTDSHRFLFGREFTLVTDHRPLTYIFGQNSKLPERVSARLQRWAITLSGYSYVITYRKSAEMKSDSLSRLVAPTAAVSTHHVGRVPLSERGLLSLQEVIVHTQECPELRKLTHAIGTGQFNDSDIRSYKPIADELTVQDGAIIRGTKLVVPITLREKALAAAHGVHLGIARTKSLLREYYWWPRMDKMVESRVGTCQVCRKSKPRNRNFCTSWPKPEGPWTRVHVDFAGPIDGHYLLVLVDAYSGYPEVHLTKDMTSTTVVNCFRRTFAQQGVPNQLVSDNGPSFVSEETRQWLTRVGCNPITTPAYHPQSNGLAERFVRTIKEAIRANGLTQAAIDRYLLFYRASVGVGGASPAELLVARKLRAPLLTTQVTWKPGENLVYRAGQRVQEATLVCPKGSNAAIIKVGPEKFKKAHLDQLQRFCPRKTSEDQTERLDSSEGSHPETAECTMRGLGPRQDEQARPCEPGGVSDTEVEPETTTPEAIAPSVTKNVARPQTAEQPEVRRSSRLQAKPRIDYKE</sequence>
<name>A0A267DXR5_9PLAT</name>
<dbReference type="FunFam" id="1.10.340.70:FF:000004">
    <property type="entry name" value="Retrovirus-related Pol polyprotein from transposon 297-like Protein"/>
    <property type="match status" value="1"/>
</dbReference>
<dbReference type="Pfam" id="PF17917">
    <property type="entry name" value="RT_RNaseH"/>
    <property type="match status" value="1"/>
</dbReference>
<evidence type="ECO:0000256" key="1">
    <source>
        <dbReference type="ARBA" id="ARBA00022679"/>
    </source>
</evidence>
<reference evidence="9 10" key="1">
    <citation type="submission" date="2017-06" db="EMBL/GenBank/DDBJ databases">
        <title>A platform for efficient transgenesis in Macrostomum lignano, a flatworm model organism for stem cell research.</title>
        <authorList>
            <person name="Berezikov E."/>
        </authorList>
    </citation>
    <scope>NUCLEOTIDE SEQUENCE [LARGE SCALE GENOMIC DNA]</scope>
    <source>
        <strain evidence="9">DV1</strain>
        <tissue evidence="9">Whole organism</tissue>
    </source>
</reference>
<keyword evidence="10" id="KW-1185">Reference proteome</keyword>
<dbReference type="InterPro" id="IPR043502">
    <property type="entry name" value="DNA/RNA_pol_sf"/>
</dbReference>
<dbReference type="SUPFAM" id="SSF56672">
    <property type="entry name" value="DNA/RNA polymerases"/>
    <property type="match status" value="1"/>
</dbReference>
<accession>A0A267DXR5</accession>
<dbReference type="GO" id="GO:0016787">
    <property type="term" value="F:hydrolase activity"/>
    <property type="evidence" value="ECO:0007669"/>
    <property type="project" value="UniProtKB-KW"/>
</dbReference>
<dbReference type="InterPro" id="IPR021109">
    <property type="entry name" value="Peptidase_aspartic_dom_sf"/>
</dbReference>
<keyword evidence="2" id="KW-0548">Nucleotidyltransferase</keyword>
<feature type="domain" description="Integrase catalytic" evidence="8">
    <location>
        <begin position="307"/>
        <end position="419"/>
    </location>
</feature>
<dbReference type="SUPFAM" id="SSF53098">
    <property type="entry name" value="Ribonuclease H-like"/>
    <property type="match status" value="1"/>
</dbReference>
<dbReference type="InterPro" id="IPR012337">
    <property type="entry name" value="RNaseH-like_sf"/>
</dbReference>
<evidence type="ECO:0000313" key="9">
    <source>
        <dbReference type="EMBL" id="PAA54091.1"/>
    </source>
</evidence>
<proteinExistence type="predicted"/>
<evidence type="ECO:0000256" key="5">
    <source>
        <dbReference type="ARBA" id="ARBA00022801"/>
    </source>
</evidence>
<dbReference type="Gene3D" id="3.30.420.10">
    <property type="entry name" value="Ribonuclease H-like superfamily/Ribonuclease H"/>
    <property type="match status" value="1"/>
</dbReference>
<keyword evidence="6" id="KW-0695">RNA-directed DNA polymerase</keyword>
<dbReference type="InterPro" id="IPR036397">
    <property type="entry name" value="RNaseH_sf"/>
</dbReference>
<dbReference type="GO" id="GO:0015074">
    <property type="term" value="P:DNA integration"/>
    <property type="evidence" value="ECO:0007669"/>
    <property type="project" value="InterPro"/>
</dbReference>
<dbReference type="Proteomes" id="UP000215902">
    <property type="component" value="Unassembled WGS sequence"/>
</dbReference>
<evidence type="ECO:0000259" key="8">
    <source>
        <dbReference type="PROSITE" id="PS50994"/>
    </source>
</evidence>
<dbReference type="PROSITE" id="PS50994">
    <property type="entry name" value="INTEGRASE"/>
    <property type="match status" value="1"/>
</dbReference>
<dbReference type="InterPro" id="IPR041588">
    <property type="entry name" value="Integrase_H2C2"/>
</dbReference>
<dbReference type="FunFam" id="3.30.420.10:FF:000063">
    <property type="entry name" value="Retrovirus-related Pol polyprotein from transposon 297-like Protein"/>
    <property type="match status" value="1"/>
</dbReference>
<dbReference type="GO" id="GO:0004519">
    <property type="term" value="F:endonuclease activity"/>
    <property type="evidence" value="ECO:0007669"/>
    <property type="project" value="UniProtKB-KW"/>
</dbReference>
<dbReference type="AlphaFoldDB" id="A0A267DXR5"/>
<dbReference type="InterPro" id="IPR050951">
    <property type="entry name" value="Retrovirus_Pol_polyprotein"/>
</dbReference>
<dbReference type="GO" id="GO:0003964">
    <property type="term" value="F:RNA-directed DNA polymerase activity"/>
    <property type="evidence" value="ECO:0007669"/>
    <property type="project" value="UniProtKB-KW"/>
</dbReference>
<dbReference type="GO" id="GO:0003676">
    <property type="term" value="F:nucleic acid binding"/>
    <property type="evidence" value="ECO:0007669"/>
    <property type="project" value="InterPro"/>
</dbReference>
<gene>
    <name evidence="9" type="ORF">BOX15_Mlig014775g3</name>
</gene>